<dbReference type="Gene3D" id="3.40.50.10540">
    <property type="entry name" value="Crotonobetainyl-coa:carnitine coa-transferase, domain 1"/>
    <property type="match status" value="1"/>
</dbReference>
<dbReference type="AlphaFoldDB" id="A0AAV3URJ6"/>
<dbReference type="RefSeq" id="WP_227778838.1">
    <property type="nucleotide sequence ID" value="NZ_BAABKX010000030.1"/>
</dbReference>
<evidence type="ECO:0000313" key="3">
    <source>
        <dbReference type="Proteomes" id="UP001501729"/>
    </source>
</evidence>
<keyword evidence="3" id="KW-1185">Reference proteome</keyword>
<dbReference type="Gene3D" id="3.30.1540.10">
    <property type="entry name" value="formyl-coa transferase, domain 3"/>
    <property type="match status" value="1"/>
</dbReference>
<name>A0AAV3URJ6_9EURY</name>
<organism evidence="2 3">
    <name type="scientific">Haladaptatus pallidirubidus</name>
    <dbReference type="NCBI Taxonomy" id="1008152"/>
    <lineage>
        <taxon>Archaea</taxon>
        <taxon>Methanobacteriati</taxon>
        <taxon>Methanobacteriota</taxon>
        <taxon>Stenosarchaea group</taxon>
        <taxon>Halobacteria</taxon>
        <taxon>Halobacteriales</taxon>
        <taxon>Haladaptataceae</taxon>
        <taxon>Haladaptatus</taxon>
    </lineage>
</organism>
<dbReference type="Proteomes" id="UP001501729">
    <property type="component" value="Unassembled WGS sequence"/>
</dbReference>
<evidence type="ECO:0000313" key="2">
    <source>
        <dbReference type="EMBL" id="GAA5064327.1"/>
    </source>
</evidence>
<accession>A0AAV3URJ6</accession>
<proteinExistence type="predicted"/>
<evidence type="ECO:0000256" key="1">
    <source>
        <dbReference type="ARBA" id="ARBA00022679"/>
    </source>
</evidence>
<dbReference type="InterPro" id="IPR050483">
    <property type="entry name" value="CoA-transferase_III_domain"/>
</dbReference>
<dbReference type="InterPro" id="IPR023606">
    <property type="entry name" value="CoA-Trfase_III_dom_1_sf"/>
</dbReference>
<dbReference type="PANTHER" id="PTHR48207:SF3">
    <property type="entry name" value="SUCCINATE--HYDROXYMETHYLGLUTARATE COA-TRANSFERASE"/>
    <property type="match status" value="1"/>
</dbReference>
<sequence>MTTDNLPLSDITVLELGHIVAGPFCTLTLADLGAEVIKIENPNGGDAVRDSSPTGNSSFNYVNRDKKSLTLNLKADRGHAVFIDLVKEADVIVENFGPGTTDRLNIGYADLKEHNEQLIYCSIKGFNPGPYEDYPALDPVAEAMSGLMSTTGNPGQPPVRAGTSIADMAASLYGVISILSALRQRDTTASGQHITVPLFESTVALMGYWLAYTQAYDDIPDSLGAGHPNWSPYDVFKTQDEKWVFVGPSSERQWKRLCTEFDLPFDDDERFATIEDRRQNDDELVTLLQAEFQQFDRKELVSRLRDVSVPVAPVQNLQEVVDDPHLNMTDALTEINTVEGNETAIQVPRFPAQSTGFQQGKNRDPPQLGENTIAILTEFGYSAETIEQLASDQII</sequence>
<dbReference type="InterPro" id="IPR044855">
    <property type="entry name" value="CoA-Trfase_III_dom3_sf"/>
</dbReference>
<dbReference type="SUPFAM" id="SSF89796">
    <property type="entry name" value="CoA-transferase family III (CaiB/BaiF)"/>
    <property type="match status" value="1"/>
</dbReference>
<keyword evidence="1" id="KW-0808">Transferase</keyword>
<comment type="caution">
    <text evidence="2">The sequence shown here is derived from an EMBL/GenBank/DDBJ whole genome shotgun (WGS) entry which is preliminary data.</text>
</comment>
<gene>
    <name evidence="2" type="ORF">GCM10025751_53770</name>
</gene>
<reference evidence="2 3" key="1">
    <citation type="journal article" date="2019" name="Int. J. Syst. Evol. Microbiol.">
        <title>The Global Catalogue of Microorganisms (GCM) 10K type strain sequencing project: providing services to taxonomists for standard genome sequencing and annotation.</title>
        <authorList>
            <consortium name="The Broad Institute Genomics Platform"/>
            <consortium name="The Broad Institute Genome Sequencing Center for Infectious Disease"/>
            <person name="Wu L."/>
            <person name="Ma J."/>
        </authorList>
    </citation>
    <scope>NUCLEOTIDE SEQUENCE [LARGE SCALE GENOMIC DNA]</scope>
    <source>
        <strain evidence="2 3">JCM 17504</strain>
    </source>
</reference>
<protein>
    <submittedName>
        <fullName evidence="2">CaiB/BaiF CoA-transferase family protein</fullName>
    </submittedName>
</protein>
<dbReference type="Pfam" id="PF02515">
    <property type="entry name" value="CoA_transf_3"/>
    <property type="match status" value="1"/>
</dbReference>
<dbReference type="InterPro" id="IPR003673">
    <property type="entry name" value="CoA-Trfase_fam_III"/>
</dbReference>
<dbReference type="EMBL" id="BAABKX010000030">
    <property type="protein sequence ID" value="GAA5064327.1"/>
    <property type="molecule type" value="Genomic_DNA"/>
</dbReference>
<dbReference type="GO" id="GO:0008410">
    <property type="term" value="F:CoA-transferase activity"/>
    <property type="evidence" value="ECO:0007669"/>
    <property type="project" value="TreeGrafter"/>
</dbReference>
<dbReference type="PANTHER" id="PTHR48207">
    <property type="entry name" value="SUCCINATE--HYDROXYMETHYLGLUTARATE COA-TRANSFERASE"/>
    <property type="match status" value="1"/>
</dbReference>
<dbReference type="GeneID" id="68617579"/>